<dbReference type="Proteomes" id="UP000000844">
    <property type="component" value="Chromosome"/>
</dbReference>
<evidence type="ECO:0000313" key="1">
    <source>
        <dbReference type="EMBL" id="ADD40049.1"/>
    </source>
</evidence>
<gene>
    <name evidence="1" type="ordered locus">Snas_0331</name>
</gene>
<dbReference type="RefSeq" id="WP_013015620.1">
    <property type="nucleotide sequence ID" value="NC_013947.1"/>
</dbReference>
<dbReference type="AlphaFoldDB" id="D3Q379"/>
<organism evidence="1 2">
    <name type="scientific">Stackebrandtia nassauensis (strain DSM 44728 / CIP 108903 / NRRL B-16338 / NBRC 102104 / LLR-40K-21)</name>
    <dbReference type="NCBI Taxonomy" id="446470"/>
    <lineage>
        <taxon>Bacteria</taxon>
        <taxon>Bacillati</taxon>
        <taxon>Actinomycetota</taxon>
        <taxon>Actinomycetes</taxon>
        <taxon>Glycomycetales</taxon>
        <taxon>Glycomycetaceae</taxon>
        <taxon>Stackebrandtia</taxon>
    </lineage>
</organism>
<proteinExistence type="predicted"/>
<keyword evidence="2" id="KW-1185">Reference proteome</keyword>
<dbReference type="STRING" id="446470.Snas_0331"/>
<dbReference type="HOGENOM" id="CLU_2525936_0_0_11"/>
<accession>D3Q379</accession>
<dbReference type="EMBL" id="CP001778">
    <property type="protein sequence ID" value="ADD40049.1"/>
    <property type="molecule type" value="Genomic_DNA"/>
</dbReference>
<evidence type="ECO:0000313" key="2">
    <source>
        <dbReference type="Proteomes" id="UP000000844"/>
    </source>
</evidence>
<reference evidence="1 2" key="1">
    <citation type="journal article" date="2009" name="Stand. Genomic Sci.">
        <title>Complete genome sequence of Stackebrandtia nassauensis type strain (LLR-40K-21).</title>
        <authorList>
            <person name="Munk C."/>
            <person name="Lapidus A."/>
            <person name="Copeland A."/>
            <person name="Jando M."/>
            <person name="Mayilraj S."/>
            <person name="Glavina Del Rio T."/>
            <person name="Nolan M."/>
            <person name="Chen F."/>
            <person name="Lucas S."/>
            <person name="Tice H."/>
            <person name="Cheng J.F."/>
            <person name="Han C."/>
            <person name="Detter J.C."/>
            <person name="Bruce D."/>
            <person name="Goodwin L."/>
            <person name="Chain P."/>
            <person name="Pitluck S."/>
            <person name="Goker M."/>
            <person name="Ovchinikova G."/>
            <person name="Pati A."/>
            <person name="Ivanova N."/>
            <person name="Mavromatis K."/>
            <person name="Chen A."/>
            <person name="Palaniappan K."/>
            <person name="Land M."/>
            <person name="Hauser L."/>
            <person name="Chang Y.J."/>
            <person name="Jeffries C.D."/>
            <person name="Bristow J."/>
            <person name="Eisen J.A."/>
            <person name="Markowitz V."/>
            <person name="Hugenholtz P."/>
            <person name="Kyrpides N.C."/>
            <person name="Klenk H.P."/>
        </authorList>
    </citation>
    <scope>NUCLEOTIDE SEQUENCE [LARGE SCALE GENOMIC DNA]</scope>
    <source>
        <strain evidence="2">DSM 44728 / CIP 108903 / NRRL B-16338 / NBRC 102104 / LLR-40K-21</strain>
    </source>
</reference>
<dbReference type="KEGG" id="sna:Snas_0331"/>
<protein>
    <submittedName>
        <fullName evidence="1">Uncharacterized protein</fullName>
    </submittedName>
</protein>
<name>D3Q379_STANL</name>
<sequence length="84" mass="9164">MPFSQSHNEFDRLAAAAHALHDAVHEFMAEFHGAGAEITDDDRSRKVFDNLAAVDTDAVLVLDRLTRTGHHQQASELAVPSAGR</sequence>